<dbReference type="InterPro" id="IPR013766">
    <property type="entry name" value="Thioredoxin_domain"/>
</dbReference>
<dbReference type="PANTHER" id="PTHR42852">
    <property type="entry name" value="THIOL:DISULFIDE INTERCHANGE PROTEIN DSBE"/>
    <property type="match status" value="1"/>
</dbReference>
<dbReference type="InterPro" id="IPR050553">
    <property type="entry name" value="Thioredoxin_ResA/DsbE_sf"/>
</dbReference>
<evidence type="ECO:0000256" key="6">
    <source>
        <dbReference type="SAM" id="SignalP"/>
    </source>
</evidence>
<comment type="caution">
    <text evidence="8">The sequence shown here is derived from an EMBL/GenBank/DDBJ whole genome shotgun (WGS) entry which is preliminary data.</text>
</comment>
<dbReference type="RefSeq" id="WP_193536405.1">
    <property type="nucleotide sequence ID" value="NZ_JADCKF010000002.1"/>
</dbReference>
<comment type="subcellular location">
    <subcellularLocation>
        <location evidence="1">Cell envelope</location>
    </subcellularLocation>
</comment>
<gene>
    <name evidence="8" type="ORF">INF37_03390</name>
</gene>
<protein>
    <submittedName>
        <fullName evidence="8">TlpA family protein disulfide reductase</fullName>
    </submittedName>
</protein>
<dbReference type="EMBL" id="JADCKF010000002">
    <property type="protein sequence ID" value="MBE5055045.1"/>
    <property type="molecule type" value="Genomic_DNA"/>
</dbReference>
<dbReference type="SUPFAM" id="SSF52833">
    <property type="entry name" value="Thioredoxin-like"/>
    <property type="match status" value="1"/>
</dbReference>
<dbReference type="PROSITE" id="PS51257">
    <property type="entry name" value="PROKAR_LIPOPROTEIN"/>
    <property type="match status" value="1"/>
</dbReference>
<dbReference type="PROSITE" id="PS51352">
    <property type="entry name" value="THIOREDOXIN_2"/>
    <property type="match status" value="1"/>
</dbReference>
<dbReference type="CDD" id="cd02966">
    <property type="entry name" value="TlpA_like_family"/>
    <property type="match status" value="1"/>
</dbReference>
<dbReference type="InterPro" id="IPR036249">
    <property type="entry name" value="Thioredoxin-like_sf"/>
</dbReference>
<organism evidence="8 9">
    <name type="scientific">Pseudoflavonifractor gallinarum</name>
    <dbReference type="NCBI Taxonomy" id="2779352"/>
    <lineage>
        <taxon>Bacteria</taxon>
        <taxon>Bacillati</taxon>
        <taxon>Bacillota</taxon>
        <taxon>Clostridia</taxon>
        <taxon>Eubacteriales</taxon>
        <taxon>Oscillospiraceae</taxon>
        <taxon>Pseudoflavonifractor</taxon>
    </lineage>
</organism>
<reference evidence="8 9" key="1">
    <citation type="submission" date="2020-10" db="EMBL/GenBank/DDBJ databases">
        <title>ChiBAC.</title>
        <authorList>
            <person name="Zenner C."/>
            <person name="Hitch T.C.A."/>
            <person name="Clavel T."/>
        </authorList>
    </citation>
    <scope>NUCLEOTIDE SEQUENCE [LARGE SCALE GENOMIC DNA]</scope>
    <source>
        <strain evidence="8 9">DSM 107456</strain>
    </source>
</reference>
<evidence type="ECO:0000313" key="8">
    <source>
        <dbReference type="EMBL" id="MBE5055045.1"/>
    </source>
</evidence>
<dbReference type="InterPro" id="IPR017937">
    <property type="entry name" value="Thioredoxin_CS"/>
</dbReference>
<feature type="signal peptide" evidence="6">
    <location>
        <begin position="1"/>
        <end position="22"/>
    </location>
</feature>
<evidence type="ECO:0000256" key="2">
    <source>
        <dbReference type="ARBA" id="ARBA00022748"/>
    </source>
</evidence>
<keyword evidence="6" id="KW-0732">Signal</keyword>
<evidence type="ECO:0000256" key="3">
    <source>
        <dbReference type="ARBA" id="ARBA00022968"/>
    </source>
</evidence>
<evidence type="ECO:0000256" key="5">
    <source>
        <dbReference type="ARBA" id="ARBA00023284"/>
    </source>
</evidence>
<keyword evidence="2" id="KW-0201">Cytochrome c-type biogenesis</keyword>
<evidence type="ECO:0000256" key="4">
    <source>
        <dbReference type="ARBA" id="ARBA00023157"/>
    </source>
</evidence>
<evidence type="ECO:0000259" key="7">
    <source>
        <dbReference type="PROSITE" id="PS51352"/>
    </source>
</evidence>
<name>A0ABR9R9I4_9FIRM</name>
<dbReference type="PANTHER" id="PTHR42852:SF6">
    <property type="entry name" value="THIOL:DISULFIDE INTERCHANGE PROTEIN DSBE"/>
    <property type="match status" value="1"/>
</dbReference>
<keyword evidence="5" id="KW-0676">Redox-active center</keyword>
<feature type="domain" description="Thioredoxin" evidence="7">
    <location>
        <begin position="29"/>
        <end position="195"/>
    </location>
</feature>
<evidence type="ECO:0000313" key="9">
    <source>
        <dbReference type="Proteomes" id="UP000806211"/>
    </source>
</evidence>
<feature type="chain" id="PRO_5046466138" evidence="6">
    <location>
        <begin position="23"/>
        <end position="198"/>
    </location>
</feature>
<dbReference type="InterPro" id="IPR000866">
    <property type="entry name" value="AhpC/TSA"/>
</dbReference>
<accession>A0ABR9R9I4</accession>
<sequence length="198" mass="21103">MKFPRLLLPSALLLACTLSACGGGTTAASPSPSPSPSAAAEDTAQEQSGVLSAFTATDLNDQAVDQSILADYDLTMINVWGTFCPPCKEEMPALAELHTEYADQGFQIVGIVSDVLNQDGTLNPEQVEEARTIAEGSGVTYTNLLPSESLYPILGQIYALPSTFFVDSEGNQVGKFYMGAKTKEQWAAVIEETLEEVQ</sequence>
<dbReference type="Pfam" id="PF00578">
    <property type="entry name" value="AhpC-TSA"/>
    <property type="match status" value="1"/>
</dbReference>
<keyword evidence="4" id="KW-1015">Disulfide bond</keyword>
<proteinExistence type="predicted"/>
<evidence type="ECO:0000256" key="1">
    <source>
        <dbReference type="ARBA" id="ARBA00004196"/>
    </source>
</evidence>
<keyword evidence="9" id="KW-1185">Reference proteome</keyword>
<keyword evidence="3" id="KW-0812">Transmembrane</keyword>
<dbReference type="PROSITE" id="PS00194">
    <property type="entry name" value="THIOREDOXIN_1"/>
    <property type="match status" value="1"/>
</dbReference>
<dbReference type="Gene3D" id="3.40.30.10">
    <property type="entry name" value="Glutaredoxin"/>
    <property type="match status" value="1"/>
</dbReference>
<dbReference type="Proteomes" id="UP000806211">
    <property type="component" value="Unassembled WGS sequence"/>
</dbReference>
<keyword evidence="3" id="KW-0735">Signal-anchor</keyword>